<dbReference type="InterPro" id="IPR012334">
    <property type="entry name" value="Pectin_lyas_fold"/>
</dbReference>
<evidence type="ECO:0000313" key="8">
    <source>
        <dbReference type="Proteomes" id="UP000443070"/>
    </source>
</evidence>
<dbReference type="OrthoDB" id="1663855at2"/>
<evidence type="ECO:0000256" key="1">
    <source>
        <dbReference type="ARBA" id="ARBA00004613"/>
    </source>
</evidence>
<proteinExistence type="predicted"/>
<dbReference type="EMBL" id="WNBM01000001">
    <property type="protein sequence ID" value="MTT75144.1"/>
    <property type="molecule type" value="Genomic_DNA"/>
</dbReference>
<gene>
    <name evidence="6" type="ORF">GMD11_02520</name>
    <name evidence="7" type="ORF">GMD18_02515</name>
</gene>
<feature type="compositionally biased region" description="Basic and acidic residues" evidence="4">
    <location>
        <begin position="886"/>
        <end position="898"/>
    </location>
</feature>
<evidence type="ECO:0000256" key="2">
    <source>
        <dbReference type="ARBA" id="ARBA00022525"/>
    </source>
</evidence>
<feature type="domain" description="Filamentous haemagglutinin FhaB/tRNA nuclease CdiA-like TPS" evidence="5">
    <location>
        <begin position="28"/>
        <end position="138"/>
    </location>
</feature>
<evidence type="ECO:0000259" key="5">
    <source>
        <dbReference type="SMART" id="SM00912"/>
    </source>
</evidence>
<dbReference type="GO" id="GO:0005576">
    <property type="term" value="C:extracellular region"/>
    <property type="evidence" value="ECO:0007669"/>
    <property type="project" value="UniProtKB-SubCell"/>
</dbReference>
<dbReference type="InterPro" id="IPR011050">
    <property type="entry name" value="Pectin_lyase_fold/virulence"/>
</dbReference>
<dbReference type="SMART" id="SM00912">
    <property type="entry name" value="Haemagg_act"/>
    <property type="match status" value="1"/>
</dbReference>
<dbReference type="Proteomes" id="UP000443070">
    <property type="component" value="Unassembled WGS sequence"/>
</dbReference>
<reference evidence="8 9" key="1">
    <citation type="journal article" date="2019" name="Nat. Med.">
        <title>A library of human gut bacterial isolates paired with longitudinal multiomics data enables mechanistic microbiome research.</title>
        <authorList>
            <person name="Poyet M."/>
            <person name="Groussin M."/>
            <person name="Gibbons S.M."/>
            <person name="Avila-Pacheco J."/>
            <person name="Jiang X."/>
            <person name="Kearney S.M."/>
            <person name="Perrotta A.R."/>
            <person name="Berdy B."/>
            <person name="Zhao S."/>
            <person name="Lieberman T.D."/>
            <person name="Swanson P.K."/>
            <person name="Smith M."/>
            <person name="Roesemann S."/>
            <person name="Alexander J.E."/>
            <person name="Rich S.A."/>
            <person name="Livny J."/>
            <person name="Vlamakis H."/>
            <person name="Clish C."/>
            <person name="Bullock K."/>
            <person name="Deik A."/>
            <person name="Scott J."/>
            <person name="Pierce K.A."/>
            <person name="Xavier R.J."/>
            <person name="Alm E.J."/>
        </authorList>
    </citation>
    <scope>NUCLEOTIDE SEQUENCE [LARGE SCALE GENOMIC DNA]</scope>
    <source>
        <strain evidence="6 9">BIOML-A13</strain>
        <strain evidence="7 8">BIOML-A3</strain>
    </source>
</reference>
<comment type="subcellular location">
    <subcellularLocation>
        <location evidence="1">Secreted</location>
    </subcellularLocation>
</comment>
<accession>A0A7X2XEA0</accession>
<dbReference type="Gene3D" id="2.160.20.10">
    <property type="entry name" value="Single-stranded right-handed beta-helix, Pectin lyase-like"/>
    <property type="match status" value="1"/>
</dbReference>
<dbReference type="Pfam" id="PF18676">
    <property type="entry name" value="MBG_2"/>
    <property type="match status" value="1"/>
</dbReference>
<organism evidence="6 9">
    <name type="scientific">Phascolarctobacterium faecium</name>
    <dbReference type="NCBI Taxonomy" id="33025"/>
    <lineage>
        <taxon>Bacteria</taxon>
        <taxon>Bacillati</taxon>
        <taxon>Bacillota</taxon>
        <taxon>Negativicutes</taxon>
        <taxon>Acidaminococcales</taxon>
        <taxon>Acidaminococcaceae</taxon>
        <taxon>Phascolarctobacterium</taxon>
    </lineage>
</organism>
<dbReference type="InterPro" id="IPR050909">
    <property type="entry name" value="Bact_Autotransporter_VF"/>
</dbReference>
<dbReference type="RefSeq" id="WP_155163596.1">
    <property type="nucleotide sequence ID" value="NZ_WNBG01000001.1"/>
</dbReference>
<dbReference type="SUPFAM" id="SSF51126">
    <property type="entry name" value="Pectin lyase-like"/>
    <property type="match status" value="1"/>
</dbReference>
<dbReference type="NCBIfam" id="TIGR01901">
    <property type="entry name" value="adhes_NPXG"/>
    <property type="match status" value="1"/>
</dbReference>
<sequence length="911" mass="95080">MKKNKLLLHKQILAAVLSGGMLLLPNWGYALPQGGQVVAGTGSIGAPGGDQMNITGSGNVAIDWNSFNVAQGESVKFSGMQAVLNYVTGNTKSEIFGNISGSGVHVFLVNPNGILFGATASVNVGELTASTRTIDNRKSFDGTAFSTLSPEAAQKVRDDIINLGELTADKILLEGDNISLLNAHMLKSSGNGNITLRADNKVTVGYEVTDKTTINVGDDAPGGHTVSDYTTGTGTKGSTVLAGAAVQDLRGNSKNITDAMLVHDIYELQAIDKNINGDYIQGDYMLAGDIDADVTKRWNSGSGFNPIGNFTSMPFNIGGFNGSLDGAGFVIKDLHININTADGTQSNAGLFDVLNTNAFVHNLTLQGGSITNYTNSSGGSVGSIAGENLGSLKNVFNIGMEISSQNDSANIGGIVGYNKGTVTDAHNSGSVNDKTNTSARIGGIAGYNDNGGVISYSDNNGAVTGKGNYSAAGGIVGYNNGSIKNSFNNGNVTGYGDYLGGIVGENIKDIFDSYNKGEIKGKGYDTVTGGITGINDSGNINNVYNSGIVDSMGYNVGGIVGQNYSGTLSNAYNTGTINGNGSEYVGGIAAINDGEIKNVYNIGKVSGGDYRNVIVVENSGAVSNAYYAVRSGDTILGYKKFGSGTLLTLAEFGKAFEKGLDTASKDSWKFYNGYTDPLLKGFLKKITIDGDSITGGDTVYNGSEQNAGLSGLADGILVGSKKNAGDYDLNDLLYSGQDGYDIEIVNDGTKFIINKAQLTVTADGVEIDANSVLPDFTGSISGLVGGERWEDLGVELDSDLHFTTDADGKTAGKFAINGSLDKTLANYEIKQADSNAAALVVNKNDKPPQPPDLSNLPQEGIYQNALVNLAVAERENRPEQQSIKRRVTDSRISDKEEQVKVTIEGDGIKTE</sequence>
<dbReference type="Pfam" id="PF05860">
    <property type="entry name" value="TPS"/>
    <property type="match status" value="1"/>
</dbReference>
<dbReference type="Gene3D" id="2.160.20.110">
    <property type="match status" value="1"/>
</dbReference>
<evidence type="ECO:0000313" key="6">
    <source>
        <dbReference type="EMBL" id="MTT75144.1"/>
    </source>
</evidence>
<dbReference type="PANTHER" id="PTHR12338">
    <property type="entry name" value="AUTOTRANSPORTER"/>
    <property type="match status" value="1"/>
</dbReference>
<keyword evidence="2" id="KW-0964">Secreted</keyword>
<dbReference type="InterPro" id="IPR011493">
    <property type="entry name" value="GLUG"/>
</dbReference>
<dbReference type="PANTHER" id="PTHR12338:SF8">
    <property type="entry name" value="HEME_HEMOPEXIN-BINDING PROTEIN"/>
    <property type="match status" value="1"/>
</dbReference>
<dbReference type="Pfam" id="PF07581">
    <property type="entry name" value="Glug"/>
    <property type="match status" value="1"/>
</dbReference>
<feature type="region of interest" description="Disordered" evidence="4">
    <location>
        <begin position="875"/>
        <end position="898"/>
    </location>
</feature>
<dbReference type="AlphaFoldDB" id="A0A7X2XEA0"/>
<evidence type="ECO:0000256" key="4">
    <source>
        <dbReference type="SAM" id="MobiDB-lite"/>
    </source>
</evidence>
<name>A0A7X2XEA0_9FIRM</name>
<comment type="caution">
    <text evidence="6">The sequence shown here is derived from an EMBL/GenBank/DDBJ whole genome shotgun (WGS) entry which is preliminary data.</text>
</comment>
<evidence type="ECO:0000256" key="3">
    <source>
        <dbReference type="ARBA" id="ARBA00022729"/>
    </source>
</evidence>
<protein>
    <submittedName>
        <fullName evidence="6">Filamentous hemagglutinin N-terminal domain-containing protein</fullName>
    </submittedName>
</protein>
<dbReference type="InterPro" id="IPR041286">
    <property type="entry name" value="MBG_2"/>
</dbReference>
<dbReference type="Proteomes" id="UP000484547">
    <property type="component" value="Unassembled WGS sequence"/>
</dbReference>
<evidence type="ECO:0000313" key="9">
    <source>
        <dbReference type="Proteomes" id="UP000484547"/>
    </source>
</evidence>
<evidence type="ECO:0000313" key="7">
    <source>
        <dbReference type="EMBL" id="MTU03275.1"/>
    </source>
</evidence>
<dbReference type="InterPro" id="IPR008638">
    <property type="entry name" value="FhaB/CdiA-like_TPS"/>
</dbReference>
<keyword evidence="8" id="KW-1185">Reference proteome</keyword>
<keyword evidence="3" id="KW-0732">Signal</keyword>
<dbReference type="EMBL" id="WNBW01000001">
    <property type="protein sequence ID" value="MTU03275.1"/>
    <property type="molecule type" value="Genomic_DNA"/>
</dbReference>